<dbReference type="EMBL" id="BARS01043585">
    <property type="protein sequence ID" value="GAG40758.1"/>
    <property type="molecule type" value="Genomic_DNA"/>
</dbReference>
<protein>
    <recommendedName>
        <fullName evidence="2">DUF2493 domain-containing protein</fullName>
    </recommendedName>
</protein>
<organism evidence="1">
    <name type="scientific">marine sediment metagenome</name>
    <dbReference type="NCBI Taxonomy" id="412755"/>
    <lineage>
        <taxon>unclassified sequences</taxon>
        <taxon>metagenomes</taxon>
        <taxon>ecological metagenomes</taxon>
    </lineage>
</organism>
<dbReference type="AlphaFoldDB" id="X0XVZ4"/>
<accession>X0XVZ4</accession>
<name>X0XVZ4_9ZZZZ</name>
<sequence>MRIGIVGTRERNTEQDFQIVSQAFSTVVEDYAGRKGANSGHPLDDIELVSGGCPTGADRFAERIAREWQLPITIFYAGWARHGKGAGFLRNEQIVKRANVLIACVAVGRKGGTEDTIRRFQRIHPGGKLSLV</sequence>
<comment type="caution">
    <text evidence="1">The sequence shown here is derived from an EMBL/GenBank/DDBJ whole genome shotgun (WGS) entry which is preliminary data.</text>
</comment>
<evidence type="ECO:0000313" key="1">
    <source>
        <dbReference type="EMBL" id="GAG40758.1"/>
    </source>
</evidence>
<reference evidence="1" key="1">
    <citation type="journal article" date="2014" name="Front. Microbiol.">
        <title>High frequency of phylogenetically diverse reductive dehalogenase-homologous genes in deep subseafloor sedimentary metagenomes.</title>
        <authorList>
            <person name="Kawai M."/>
            <person name="Futagami T."/>
            <person name="Toyoda A."/>
            <person name="Takaki Y."/>
            <person name="Nishi S."/>
            <person name="Hori S."/>
            <person name="Arai W."/>
            <person name="Tsubouchi T."/>
            <person name="Morono Y."/>
            <person name="Uchiyama I."/>
            <person name="Ito T."/>
            <person name="Fujiyama A."/>
            <person name="Inagaki F."/>
            <person name="Takami H."/>
        </authorList>
    </citation>
    <scope>NUCLEOTIDE SEQUENCE</scope>
    <source>
        <strain evidence="1">Expedition CK06-06</strain>
    </source>
</reference>
<proteinExistence type="predicted"/>
<gene>
    <name evidence="1" type="ORF">S01H1_65960</name>
</gene>
<evidence type="ECO:0008006" key="2">
    <source>
        <dbReference type="Google" id="ProtNLM"/>
    </source>
</evidence>